<organism evidence="1">
    <name type="scientific">uncultured Caudovirales phage</name>
    <dbReference type="NCBI Taxonomy" id="2100421"/>
    <lineage>
        <taxon>Viruses</taxon>
        <taxon>Duplodnaviria</taxon>
        <taxon>Heunggongvirae</taxon>
        <taxon>Uroviricota</taxon>
        <taxon>Caudoviricetes</taxon>
        <taxon>Peduoviridae</taxon>
        <taxon>Maltschvirus</taxon>
        <taxon>Maltschvirus maltsch</taxon>
    </lineage>
</organism>
<dbReference type="Gene3D" id="1.10.132.80">
    <property type="match status" value="1"/>
</dbReference>
<name>A0A6J5LLV4_9CAUD</name>
<sequence>MLFKSVDELDEKIEEYFKTTQFGNDVPTITGLAVHLDTSRRTLLNYQDREDYFPSIKRALDKCEAAIEKRAMLGGLNATIAIFSLKNNYGWVDKTETDVTSKGEAIQGAVDATSAAAYAEFLKSKQ</sequence>
<dbReference type="EMBL" id="LR796266">
    <property type="protein sequence ID" value="CAB4132729.1"/>
    <property type="molecule type" value="Genomic_DNA"/>
</dbReference>
<dbReference type="Pfam" id="PF16677">
    <property type="entry name" value="GP3_package"/>
    <property type="match status" value="1"/>
</dbReference>
<accession>A0A6J5LLV4</accession>
<reference evidence="1" key="1">
    <citation type="submission" date="2020-04" db="EMBL/GenBank/DDBJ databases">
        <authorList>
            <person name="Chiriac C."/>
            <person name="Salcher M."/>
            <person name="Ghai R."/>
            <person name="Kavagutti S V."/>
        </authorList>
    </citation>
    <scope>NUCLEOTIDE SEQUENCE</scope>
</reference>
<gene>
    <name evidence="1" type="ORF">UFOVP253_60</name>
</gene>
<dbReference type="InterPro" id="IPR032066">
    <property type="entry name" value="GP3_package"/>
</dbReference>
<evidence type="ECO:0000313" key="1">
    <source>
        <dbReference type="EMBL" id="CAB4132729.1"/>
    </source>
</evidence>
<protein>
    <submittedName>
        <fullName evidence="1">DNA-packaging protein gp3</fullName>
    </submittedName>
</protein>
<proteinExistence type="predicted"/>